<accession>A0A382R2E3</accession>
<name>A0A382R2E3_9ZZZZ</name>
<feature type="non-terminal residue" evidence="2">
    <location>
        <position position="1"/>
    </location>
</feature>
<dbReference type="InterPro" id="IPR045394">
    <property type="entry name" value="Abhydrolase_dom"/>
</dbReference>
<proteinExistence type="predicted"/>
<protein>
    <recommendedName>
        <fullName evidence="1">Alpha/beta hydrolase domain-containing protein</fullName>
    </recommendedName>
</protein>
<dbReference type="EMBL" id="UINC01118240">
    <property type="protein sequence ID" value="SVC91238.1"/>
    <property type="molecule type" value="Genomic_DNA"/>
</dbReference>
<gene>
    <name evidence="2" type="ORF">METZ01_LOCUS344092</name>
</gene>
<dbReference type="Pfam" id="PF20091">
    <property type="entry name" value="Abhydrolase_10"/>
    <property type="match status" value="1"/>
</dbReference>
<feature type="domain" description="Alpha/beta hydrolase" evidence="1">
    <location>
        <begin position="92"/>
        <end position="326"/>
    </location>
</feature>
<evidence type="ECO:0000313" key="2">
    <source>
        <dbReference type="EMBL" id="SVC91238.1"/>
    </source>
</evidence>
<reference evidence="2" key="1">
    <citation type="submission" date="2018-05" db="EMBL/GenBank/DDBJ databases">
        <authorList>
            <person name="Lanie J.A."/>
            <person name="Ng W.-L."/>
            <person name="Kazmierczak K.M."/>
            <person name="Andrzejewski T.M."/>
            <person name="Davidsen T.M."/>
            <person name="Wayne K.J."/>
            <person name="Tettelin H."/>
            <person name="Glass J.I."/>
            <person name="Rusch D."/>
            <person name="Podicherti R."/>
            <person name="Tsui H.-C.T."/>
            <person name="Winkler M.E."/>
        </authorList>
    </citation>
    <scope>NUCLEOTIDE SEQUENCE</scope>
</reference>
<evidence type="ECO:0000259" key="1">
    <source>
        <dbReference type="Pfam" id="PF20091"/>
    </source>
</evidence>
<feature type="non-terminal residue" evidence="2">
    <location>
        <position position="326"/>
    </location>
</feature>
<organism evidence="2">
    <name type="scientific">marine metagenome</name>
    <dbReference type="NCBI Taxonomy" id="408172"/>
    <lineage>
        <taxon>unclassified sequences</taxon>
        <taxon>metagenomes</taxon>
        <taxon>ecological metagenomes</taxon>
    </lineage>
</organism>
<sequence length="326" mass="35899">PPDGENGAITSYSVPLKGNDRFVSYETADVRTSQSTLTVRDAIDGPRRPVASDQWAFGTCPTGQASLAPTTRDVCLFEGFKWDKVYELIYPAQDPWVMGLGYAVTRDLASFLRYATADDEGTVNPLAESRAVVGVRRAYGLGISSTGMYMREFLYLGFNEDEAHRQVFDAVRIHIPGSHRLFANVEFSDPNIYSRQDRTADFTSHSYPPFTYAVTTDPITNIRDGILKRPETDPLVFHVDTSNEFWQMKASLNVHDGLGNPVPVPGNVRLYLMSSHPHGGATGVGVVPTTRGACEYVTNSNRSTAPAMRALLVALDEWTDLGIEPP</sequence>
<dbReference type="AlphaFoldDB" id="A0A382R2E3"/>